<dbReference type="InterPro" id="IPR001828">
    <property type="entry name" value="ANF_lig-bd_rcpt"/>
</dbReference>
<dbReference type="Gene3D" id="3.40.50.2300">
    <property type="match status" value="2"/>
</dbReference>
<sequence>MATAYKSSPGNDPTASLDTIKRKNHRIIIADVKKEVGLHTLCAAHKLEMTWRQKYVWVLPSWLPKGWFNVSKDELPAGCTMEHIENAVNLSFTYRFKEVEDDSFEINAGFKNVLEWKTTFNGTIVPYAGYAYDAIWTLANSLDKLNSTRFIPSVLDPFRKRLYMAKWIQTIKRNSFNEVTGTVSFRSTTRQSQPIYLDQYVAGEYKPEPRSIKTSALNDDDEEFKIVHKILWPLGRPTDGSAPSGSKGCQSLIKGLAAFLRIECEIATAIAIVVIVLASIIAFGFVGGALVYRHYEKKVRLIEQQQDSSLSSLSEYELPEDSVRIYRSLGEGAFGKVYLGEYLKEEGCVFAVAIKAARDPKNLNAKLVVERSRGYETI</sequence>
<dbReference type="InterPro" id="IPR017441">
    <property type="entry name" value="Protein_kinase_ATP_BS"/>
</dbReference>
<reference evidence="12 13" key="1">
    <citation type="journal article" date="2017" name="Gigascience">
        <title>Draft genome of the honey bee ectoparasitic mite, Tropilaelaps mercedesae, is shaped by the parasitic life history.</title>
        <authorList>
            <person name="Dong X."/>
            <person name="Armstrong S.D."/>
            <person name="Xia D."/>
            <person name="Makepeace B.L."/>
            <person name="Darby A.C."/>
            <person name="Kadowaki T."/>
        </authorList>
    </citation>
    <scope>NUCLEOTIDE SEQUENCE [LARGE SCALE GENOMIC DNA]</scope>
    <source>
        <strain evidence="12">Wuxi-XJTLU</strain>
    </source>
</reference>
<evidence type="ECO:0000256" key="8">
    <source>
        <dbReference type="ARBA" id="ARBA00023224"/>
    </source>
</evidence>
<dbReference type="InterPro" id="IPR028082">
    <property type="entry name" value="Peripla_BP_I"/>
</dbReference>
<dbReference type="GO" id="GO:0007214">
    <property type="term" value="P:gamma-aminobutyric acid signaling pathway"/>
    <property type="evidence" value="ECO:0007669"/>
    <property type="project" value="TreeGrafter"/>
</dbReference>
<gene>
    <name evidence="12" type="ORF">BIW11_04824</name>
</gene>
<keyword evidence="7" id="KW-0325">Glycoprotein</keyword>
<dbReference type="GO" id="GO:0004965">
    <property type="term" value="F:G protein-coupled GABA receptor activity"/>
    <property type="evidence" value="ECO:0007669"/>
    <property type="project" value="InterPro"/>
</dbReference>
<dbReference type="AlphaFoldDB" id="A0A1V9X113"/>
<evidence type="ECO:0000256" key="7">
    <source>
        <dbReference type="ARBA" id="ARBA00023180"/>
    </source>
</evidence>
<keyword evidence="4" id="KW-0297">G-protein coupled receptor</keyword>
<organism evidence="12 13">
    <name type="scientific">Tropilaelaps mercedesae</name>
    <dbReference type="NCBI Taxonomy" id="418985"/>
    <lineage>
        <taxon>Eukaryota</taxon>
        <taxon>Metazoa</taxon>
        <taxon>Ecdysozoa</taxon>
        <taxon>Arthropoda</taxon>
        <taxon>Chelicerata</taxon>
        <taxon>Arachnida</taxon>
        <taxon>Acari</taxon>
        <taxon>Parasitiformes</taxon>
        <taxon>Mesostigmata</taxon>
        <taxon>Gamasina</taxon>
        <taxon>Dermanyssoidea</taxon>
        <taxon>Laelapidae</taxon>
        <taxon>Tropilaelaps</taxon>
    </lineage>
</organism>
<dbReference type="PANTHER" id="PTHR10519:SF20">
    <property type="entry name" value="G-PROTEIN COUPLED RECEPTOR 156-RELATED"/>
    <property type="match status" value="1"/>
</dbReference>
<keyword evidence="9" id="KW-0067">ATP-binding</keyword>
<keyword evidence="13" id="KW-1185">Reference proteome</keyword>
<feature type="binding site" evidence="9">
    <location>
        <position position="355"/>
    </location>
    <ligand>
        <name>ATP</name>
        <dbReference type="ChEBI" id="CHEBI:30616"/>
    </ligand>
</feature>
<protein>
    <submittedName>
        <fullName evidence="12">Insulin peptide receptor</fullName>
    </submittedName>
</protein>
<evidence type="ECO:0000256" key="4">
    <source>
        <dbReference type="ARBA" id="ARBA00023040"/>
    </source>
</evidence>
<name>A0A1V9X113_9ACAR</name>
<keyword evidence="6 12" id="KW-0675">Receptor</keyword>
<evidence type="ECO:0000256" key="5">
    <source>
        <dbReference type="ARBA" id="ARBA00023136"/>
    </source>
</evidence>
<evidence type="ECO:0000256" key="6">
    <source>
        <dbReference type="ARBA" id="ARBA00023170"/>
    </source>
</evidence>
<dbReference type="SUPFAM" id="SSF53822">
    <property type="entry name" value="Periplasmic binding protein-like I"/>
    <property type="match status" value="1"/>
</dbReference>
<evidence type="ECO:0000256" key="2">
    <source>
        <dbReference type="ARBA" id="ARBA00022692"/>
    </source>
</evidence>
<proteinExistence type="predicted"/>
<dbReference type="InterPro" id="IPR011009">
    <property type="entry name" value="Kinase-like_dom_sf"/>
</dbReference>
<dbReference type="OrthoDB" id="4062651at2759"/>
<dbReference type="SUPFAM" id="SSF56112">
    <property type="entry name" value="Protein kinase-like (PK-like)"/>
    <property type="match status" value="1"/>
</dbReference>
<keyword evidence="2 10" id="KW-0812">Transmembrane</keyword>
<accession>A0A1V9X113</accession>
<evidence type="ECO:0000256" key="3">
    <source>
        <dbReference type="ARBA" id="ARBA00022989"/>
    </source>
</evidence>
<dbReference type="STRING" id="418985.A0A1V9X113"/>
<evidence type="ECO:0000256" key="9">
    <source>
        <dbReference type="PROSITE-ProRule" id="PRU10141"/>
    </source>
</evidence>
<evidence type="ECO:0000313" key="12">
    <source>
        <dbReference type="EMBL" id="OQR67177.1"/>
    </source>
</evidence>
<keyword evidence="8" id="KW-0807">Transducer</keyword>
<evidence type="ECO:0000256" key="10">
    <source>
        <dbReference type="SAM" id="Phobius"/>
    </source>
</evidence>
<dbReference type="GO" id="GO:0005524">
    <property type="term" value="F:ATP binding"/>
    <property type="evidence" value="ECO:0007669"/>
    <property type="project" value="UniProtKB-UniRule"/>
</dbReference>
<evidence type="ECO:0000259" key="11">
    <source>
        <dbReference type="Pfam" id="PF01094"/>
    </source>
</evidence>
<dbReference type="Pfam" id="PF01094">
    <property type="entry name" value="ANF_receptor"/>
    <property type="match status" value="1"/>
</dbReference>
<feature type="domain" description="Receptor ligand binding region" evidence="11">
    <location>
        <begin position="13"/>
        <end position="188"/>
    </location>
</feature>
<keyword evidence="5 10" id="KW-0472">Membrane</keyword>
<comment type="caution">
    <text evidence="12">The sequence shown here is derived from an EMBL/GenBank/DDBJ whole genome shotgun (WGS) entry which is preliminary data.</text>
</comment>
<dbReference type="GO" id="GO:0038039">
    <property type="term" value="C:G protein-coupled receptor heterodimeric complex"/>
    <property type="evidence" value="ECO:0007669"/>
    <property type="project" value="TreeGrafter"/>
</dbReference>
<dbReference type="PROSITE" id="PS00107">
    <property type="entry name" value="PROTEIN_KINASE_ATP"/>
    <property type="match status" value="1"/>
</dbReference>
<dbReference type="EMBL" id="MNPL01029693">
    <property type="protein sequence ID" value="OQR67177.1"/>
    <property type="molecule type" value="Genomic_DNA"/>
</dbReference>
<keyword evidence="3 10" id="KW-1133">Transmembrane helix</keyword>
<dbReference type="Gene3D" id="3.30.200.20">
    <property type="entry name" value="Phosphorylase Kinase, domain 1"/>
    <property type="match status" value="1"/>
</dbReference>
<dbReference type="InterPro" id="IPR002455">
    <property type="entry name" value="GPCR3_GABA-B"/>
</dbReference>
<comment type="subcellular location">
    <subcellularLocation>
        <location evidence="1">Membrane</location>
    </subcellularLocation>
</comment>
<dbReference type="PANTHER" id="PTHR10519">
    <property type="entry name" value="GABA-B RECEPTOR"/>
    <property type="match status" value="1"/>
</dbReference>
<keyword evidence="9" id="KW-0547">Nucleotide-binding</keyword>
<evidence type="ECO:0000313" key="13">
    <source>
        <dbReference type="Proteomes" id="UP000192247"/>
    </source>
</evidence>
<feature type="transmembrane region" description="Helical" evidence="10">
    <location>
        <begin position="266"/>
        <end position="292"/>
    </location>
</feature>
<evidence type="ECO:0000256" key="1">
    <source>
        <dbReference type="ARBA" id="ARBA00004370"/>
    </source>
</evidence>
<dbReference type="InParanoid" id="A0A1V9X113"/>
<dbReference type="Proteomes" id="UP000192247">
    <property type="component" value="Unassembled WGS sequence"/>
</dbReference>